<evidence type="ECO:0000256" key="5">
    <source>
        <dbReference type="RuleBase" id="RU363041"/>
    </source>
</evidence>
<keyword evidence="3 5" id="KW-1133">Transmembrane helix</keyword>
<keyword evidence="5" id="KW-1003">Cell membrane</keyword>
<dbReference type="InterPro" id="IPR051598">
    <property type="entry name" value="TSUP/Inactive_protease-like"/>
</dbReference>
<dbReference type="PANTHER" id="PTHR43701:SF2">
    <property type="entry name" value="MEMBRANE TRANSPORTER PROTEIN YJNA-RELATED"/>
    <property type="match status" value="1"/>
</dbReference>
<reference evidence="6" key="1">
    <citation type="journal article" date="2014" name="Int. J. Syst. Evol. Microbiol.">
        <title>Complete genome sequence of Corynebacterium casei LMG S-19264T (=DSM 44701T), isolated from a smear-ripened cheese.</title>
        <authorList>
            <consortium name="US DOE Joint Genome Institute (JGI-PGF)"/>
            <person name="Walter F."/>
            <person name="Albersmeier A."/>
            <person name="Kalinowski J."/>
            <person name="Ruckert C."/>
        </authorList>
    </citation>
    <scope>NUCLEOTIDE SEQUENCE</scope>
    <source>
        <strain evidence="6">CGMCC 1.15448</strain>
    </source>
</reference>
<accession>A0A8J2XT09</accession>
<organism evidence="6 7">
    <name type="scientific">Puia dinghuensis</name>
    <dbReference type="NCBI Taxonomy" id="1792502"/>
    <lineage>
        <taxon>Bacteria</taxon>
        <taxon>Pseudomonadati</taxon>
        <taxon>Bacteroidota</taxon>
        <taxon>Chitinophagia</taxon>
        <taxon>Chitinophagales</taxon>
        <taxon>Chitinophagaceae</taxon>
        <taxon>Puia</taxon>
    </lineage>
</organism>
<name>A0A8J2XT09_9BACT</name>
<dbReference type="Proteomes" id="UP000607559">
    <property type="component" value="Unassembled WGS sequence"/>
</dbReference>
<reference evidence="6" key="2">
    <citation type="submission" date="2020-09" db="EMBL/GenBank/DDBJ databases">
        <authorList>
            <person name="Sun Q."/>
            <person name="Zhou Y."/>
        </authorList>
    </citation>
    <scope>NUCLEOTIDE SEQUENCE</scope>
    <source>
        <strain evidence="6">CGMCC 1.15448</strain>
    </source>
</reference>
<keyword evidence="2 5" id="KW-0812">Transmembrane</keyword>
<evidence type="ECO:0000313" key="7">
    <source>
        <dbReference type="Proteomes" id="UP000607559"/>
    </source>
</evidence>
<evidence type="ECO:0000256" key="4">
    <source>
        <dbReference type="ARBA" id="ARBA00023136"/>
    </source>
</evidence>
<evidence type="ECO:0000313" key="6">
    <source>
        <dbReference type="EMBL" id="GGA95110.1"/>
    </source>
</evidence>
<evidence type="ECO:0000256" key="3">
    <source>
        <dbReference type="ARBA" id="ARBA00022989"/>
    </source>
</evidence>
<feature type="transmembrane region" description="Helical" evidence="5">
    <location>
        <begin position="6"/>
        <end position="39"/>
    </location>
</feature>
<comment type="similarity">
    <text evidence="5">Belongs to the 4-toluene sulfonate uptake permease (TSUP) (TC 2.A.102) family.</text>
</comment>
<dbReference type="PANTHER" id="PTHR43701">
    <property type="entry name" value="MEMBRANE TRANSPORTER PROTEIN MJ0441-RELATED"/>
    <property type="match status" value="1"/>
</dbReference>
<evidence type="ECO:0000256" key="2">
    <source>
        <dbReference type="ARBA" id="ARBA00022692"/>
    </source>
</evidence>
<feature type="transmembrane region" description="Helical" evidence="5">
    <location>
        <begin position="103"/>
        <end position="121"/>
    </location>
</feature>
<dbReference type="InterPro" id="IPR002781">
    <property type="entry name" value="TM_pro_TauE-like"/>
</dbReference>
<dbReference type="EMBL" id="BMJC01000002">
    <property type="protein sequence ID" value="GGA95110.1"/>
    <property type="molecule type" value="Genomic_DNA"/>
</dbReference>
<comment type="caution">
    <text evidence="6">The sequence shown here is derived from an EMBL/GenBank/DDBJ whole genome shotgun (WGS) entry which is preliminary data.</text>
</comment>
<keyword evidence="7" id="KW-1185">Reference proteome</keyword>
<gene>
    <name evidence="6" type="ORF">GCM10011511_18070</name>
</gene>
<sequence length="123" mass="12957">MSIQTIIILVAVGLLAGILSGLVGIGGGVIIVPALVFLLGFNQHEAQGTSLGILLLPAGIFAVLNYYQKGYIDIKVVLLLFVGFLVGGWLGSKLSLSLSETMLKKVFAIALILIAVKALFFEK</sequence>
<dbReference type="AlphaFoldDB" id="A0A8J2XT09"/>
<comment type="subcellular location">
    <subcellularLocation>
        <location evidence="5">Cell membrane</location>
        <topology evidence="5">Multi-pass membrane protein</topology>
    </subcellularLocation>
    <subcellularLocation>
        <location evidence="1">Membrane</location>
        <topology evidence="1">Multi-pass membrane protein</topology>
    </subcellularLocation>
</comment>
<keyword evidence="4 5" id="KW-0472">Membrane</keyword>
<dbReference type="RefSeq" id="WP_229688841.1">
    <property type="nucleotide sequence ID" value="NZ_BMJC01000002.1"/>
</dbReference>
<protein>
    <recommendedName>
        <fullName evidence="5">Probable membrane transporter protein</fullName>
    </recommendedName>
</protein>
<evidence type="ECO:0000256" key="1">
    <source>
        <dbReference type="ARBA" id="ARBA00004141"/>
    </source>
</evidence>
<dbReference type="GO" id="GO:0005886">
    <property type="term" value="C:plasma membrane"/>
    <property type="evidence" value="ECO:0007669"/>
    <property type="project" value="UniProtKB-SubCell"/>
</dbReference>
<proteinExistence type="inferred from homology"/>
<feature type="transmembrane region" description="Helical" evidence="5">
    <location>
        <begin position="74"/>
        <end position="91"/>
    </location>
</feature>
<feature type="transmembrane region" description="Helical" evidence="5">
    <location>
        <begin position="51"/>
        <end position="68"/>
    </location>
</feature>
<dbReference type="Pfam" id="PF01925">
    <property type="entry name" value="TauE"/>
    <property type="match status" value="1"/>
</dbReference>